<reference evidence="1" key="1">
    <citation type="journal article" date="2014" name="Front. Microbiol.">
        <title>High frequency of phylogenetically diverse reductive dehalogenase-homologous genes in deep subseafloor sedimentary metagenomes.</title>
        <authorList>
            <person name="Kawai M."/>
            <person name="Futagami T."/>
            <person name="Toyoda A."/>
            <person name="Takaki Y."/>
            <person name="Nishi S."/>
            <person name="Hori S."/>
            <person name="Arai W."/>
            <person name="Tsubouchi T."/>
            <person name="Morono Y."/>
            <person name="Uchiyama I."/>
            <person name="Ito T."/>
            <person name="Fujiyama A."/>
            <person name="Inagaki F."/>
            <person name="Takami H."/>
        </authorList>
    </citation>
    <scope>NUCLEOTIDE SEQUENCE</scope>
    <source>
        <strain evidence="1">Expedition CK06-06</strain>
    </source>
</reference>
<dbReference type="AlphaFoldDB" id="X1HTL0"/>
<dbReference type="EMBL" id="BARU01019814">
    <property type="protein sequence ID" value="GAH57169.1"/>
    <property type="molecule type" value="Genomic_DNA"/>
</dbReference>
<gene>
    <name evidence="1" type="ORF">S03H2_32604</name>
</gene>
<comment type="caution">
    <text evidence="1">The sequence shown here is derived from an EMBL/GenBank/DDBJ whole genome shotgun (WGS) entry which is preliminary data.</text>
</comment>
<proteinExistence type="predicted"/>
<organism evidence="1">
    <name type="scientific">marine sediment metagenome</name>
    <dbReference type="NCBI Taxonomy" id="412755"/>
    <lineage>
        <taxon>unclassified sequences</taxon>
        <taxon>metagenomes</taxon>
        <taxon>ecological metagenomes</taxon>
    </lineage>
</organism>
<name>X1HTL0_9ZZZZ</name>
<evidence type="ECO:0000313" key="1">
    <source>
        <dbReference type="EMBL" id="GAH57169.1"/>
    </source>
</evidence>
<protein>
    <submittedName>
        <fullName evidence="1">Uncharacterized protein</fullName>
    </submittedName>
</protein>
<sequence>MSKYTIETLGRKARSIRKKLAEEGLAPMEITIISEIIKIEIASIVHQEACEKVFEEGFKEFIKTIEGKKLWT</sequence>
<accession>X1HTL0</accession>